<dbReference type="STRING" id="307507.A0A2V0PEZ0"/>
<dbReference type="OrthoDB" id="341587at2759"/>
<accession>A0A2V0PEZ0</accession>
<dbReference type="AlphaFoldDB" id="A0A2V0PEZ0"/>
<dbReference type="InParanoid" id="A0A2V0PEZ0"/>
<comment type="caution">
    <text evidence="1">The sequence shown here is derived from an EMBL/GenBank/DDBJ whole genome shotgun (WGS) entry which is preliminary data.</text>
</comment>
<keyword evidence="2" id="KW-1185">Reference proteome</keyword>
<protein>
    <submittedName>
        <fullName evidence="1">Uncharacterized protein</fullName>
    </submittedName>
</protein>
<dbReference type="EMBL" id="BDRX01000124">
    <property type="protein sequence ID" value="GBF98418.1"/>
    <property type="molecule type" value="Genomic_DNA"/>
</dbReference>
<reference evidence="1 2" key="1">
    <citation type="journal article" date="2018" name="Sci. Rep.">
        <title>Raphidocelis subcapitata (=Pseudokirchneriella subcapitata) provides an insight into genome evolution and environmental adaptations in the Sphaeropleales.</title>
        <authorList>
            <person name="Suzuki S."/>
            <person name="Yamaguchi H."/>
            <person name="Nakajima N."/>
            <person name="Kawachi M."/>
        </authorList>
    </citation>
    <scope>NUCLEOTIDE SEQUENCE [LARGE SCALE GENOMIC DNA]</scope>
    <source>
        <strain evidence="1 2">NIES-35</strain>
    </source>
</reference>
<proteinExistence type="predicted"/>
<name>A0A2V0PEZ0_9CHLO</name>
<dbReference type="Proteomes" id="UP000247498">
    <property type="component" value="Unassembled WGS sequence"/>
</dbReference>
<evidence type="ECO:0000313" key="1">
    <source>
        <dbReference type="EMBL" id="GBF98418.1"/>
    </source>
</evidence>
<sequence length="191" mass="20841">MAGPVLVGPLQDLCVRAVSGAFEAHPGVARLPEELRRRVVEGLALDLPLELVGTLIADEDYWQRRASARWRNCDPAPHGRSWKQLYFERHLQEALETFEPVAAAGGASREGTDGGGGGGGGELLALRRLMTFSRRFVRAVRAGQLPSRLDPQVVFDAMGTAPASLSLRYGARRLGMDYDRSLLGMQLADCR</sequence>
<organism evidence="1 2">
    <name type="scientific">Raphidocelis subcapitata</name>
    <dbReference type="NCBI Taxonomy" id="307507"/>
    <lineage>
        <taxon>Eukaryota</taxon>
        <taxon>Viridiplantae</taxon>
        <taxon>Chlorophyta</taxon>
        <taxon>core chlorophytes</taxon>
        <taxon>Chlorophyceae</taxon>
        <taxon>CS clade</taxon>
        <taxon>Sphaeropleales</taxon>
        <taxon>Selenastraceae</taxon>
        <taxon>Raphidocelis</taxon>
    </lineage>
</organism>
<gene>
    <name evidence="1" type="ORF">Rsub_10483</name>
</gene>
<evidence type="ECO:0000313" key="2">
    <source>
        <dbReference type="Proteomes" id="UP000247498"/>
    </source>
</evidence>